<evidence type="ECO:0000256" key="1">
    <source>
        <dbReference type="ARBA" id="ARBA00000491"/>
    </source>
</evidence>
<evidence type="ECO:0000313" key="18">
    <source>
        <dbReference type="Proteomes" id="UP000185427"/>
    </source>
</evidence>
<keyword evidence="8 13" id="KW-0408">Iron</keyword>
<dbReference type="AlphaFoldDB" id="A0A1L7GXG1"/>
<proteinExistence type="inferred from homology"/>
<dbReference type="EMBL" id="CP019030">
    <property type="protein sequence ID" value="APU46776.1"/>
    <property type="molecule type" value="Genomic_DNA"/>
</dbReference>
<dbReference type="InterPro" id="IPR036008">
    <property type="entry name" value="Aconitase_4Fe-4S_dom"/>
</dbReference>
<feature type="domain" description="Aconitase/3-isopropylmalate dehydratase large subunit alpha/beta/alpha" evidence="14">
    <location>
        <begin position="7"/>
        <end position="452"/>
    </location>
</feature>
<evidence type="ECO:0000256" key="4">
    <source>
        <dbReference type="ARBA" id="ARBA00022430"/>
    </source>
</evidence>
<reference evidence="15 18" key="1">
    <citation type="submission" date="2016-12" db="EMBL/GenBank/DDBJ databases">
        <title>Complete Genome Sequence of Lactobacillus fermentum Strain SNUV175, a Probiotic for Treatment of Bacterial Vaginosis.</title>
        <authorList>
            <person name="Lee S."/>
            <person name="You H.J."/>
            <person name="Kwon B."/>
            <person name="Ko G."/>
        </authorList>
    </citation>
    <scope>NUCLEOTIDE SEQUENCE [LARGE SCALE GENOMIC DNA]</scope>
    <source>
        <strain evidence="15 18">SNUV175</strain>
    </source>
</reference>
<dbReference type="NCBIfam" id="NF004016">
    <property type="entry name" value="PRK05478.1"/>
    <property type="match status" value="1"/>
</dbReference>
<keyword evidence="6 13" id="KW-0028">Amino-acid biosynthesis</keyword>
<dbReference type="NCBIfam" id="NF009116">
    <property type="entry name" value="PRK12466.1"/>
    <property type="match status" value="1"/>
</dbReference>
<sequence length="465" mass="50952">MAKTLFDKVWDKHVIAGKKGDPQLLYVDLHLIHEVTSPQPFDGLRQAGRKLRRPDKTFATIDHNVPTAPTPVTSVESVMDQISKLQITTLQKNCRDFGVELADIGDKDQGIVHVIGPQLGLTQPGKLIVCGDSHTSTHGGLGALSFGIGTSEIEHVFSTQTLWQVKPKNLGVHVTGHLAPGVFAKDIVMALIAKYGTNFAEGYALEYYGPTIDEMPIENRMTLTNMIIEGGAKVAMINPDQKTFDYLRGRERVPKDFDKAVEYWKQFKTDSPDAYDWIIELDVSDLAPYVSWGTTPSMSVPYGAKLPAVTDKNIERAYDYMDLEPEMPVQDIPINWVFIGSCTNGRLSDLKEAARVMKGKHLAPGVQAWVVPGSRGVQKAAEKIGLDKIFTDAGCEWRDPGCSACLAMNPDKVPAGMHCASTTNRNFEGRQGPGARTHMASPAMVAAAGINGHFVDVRKFYQGEA</sequence>
<dbReference type="InterPro" id="IPR033941">
    <property type="entry name" value="IPMI_cat"/>
</dbReference>
<feature type="binding site" evidence="13">
    <location>
        <position position="405"/>
    </location>
    <ligand>
        <name>[4Fe-4S] cluster</name>
        <dbReference type="ChEBI" id="CHEBI:49883"/>
    </ligand>
</feature>
<comment type="catalytic activity">
    <reaction evidence="12">
        <text>citrate = D-threo-isocitrate</text>
        <dbReference type="Rhea" id="RHEA:10336"/>
        <dbReference type="ChEBI" id="CHEBI:15562"/>
        <dbReference type="ChEBI" id="CHEBI:16947"/>
        <dbReference type="EC" id="4.2.1.3"/>
    </reaction>
</comment>
<dbReference type="GO" id="GO:0046872">
    <property type="term" value="F:metal ion binding"/>
    <property type="evidence" value="ECO:0007669"/>
    <property type="project" value="UniProtKB-KW"/>
</dbReference>
<name>A0A1L7GXG1_LIMFE</name>
<dbReference type="PROSITE" id="PS00450">
    <property type="entry name" value="ACONITASE_1"/>
    <property type="match status" value="1"/>
</dbReference>
<dbReference type="EC" id="4.2.1.33" evidence="13"/>
<comment type="pathway">
    <text evidence="3 13">Amino-acid biosynthesis; L-leucine biosynthesis; L-leucine from 3-methyl-2-oxobutanoate: step 2/4.</text>
</comment>
<comment type="subunit">
    <text evidence="13">Heterodimer of LeuC and LeuD.</text>
</comment>
<comment type="catalytic activity">
    <reaction evidence="1 13">
        <text>(2R,3S)-3-isopropylmalate = (2S)-2-isopropylmalate</text>
        <dbReference type="Rhea" id="RHEA:32287"/>
        <dbReference type="ChEBI" id="CHEBI:1178"/>
        <dbReference type="ChEBI" id="CHEBI:35121"/>
        <dbReference type="EC" id="4.2.1.33"/>
    </reaction>
</comment>
<dbReference type="EMBL" id="CP121468">
    <property type="protein sequence ID" value="WFR88302.1"/>
    <property type="molecule type" value="Genomic_DNA"/>
</dbReference>
<evidence type="ECO:0000313" key="16">
    <source>
        <dbReference type="EMBL" id="MPQ35774.1"/>
    </source>
</evidence>
<dbReference type="PANTHER" id="PTHR43822:SF9">
    <property type="entry name" value="3-ISOPROPYLMALATE DEHYDRATASE"/>
    <property type="match status" value="1"/>
</dbReference>
<keyword evidence="9 13" id="KW-0411">Iron-sulfur</keyword>
<protein>
    <recommendedName>
        <fullName evidence="13">3-isopropylmalate dehydratase large subunit</fullName>
        <ecNumber evidence="13">4.2.1.33</ecNumber>
    </recommendedName>
    <alternativeName>
        <fullName evidence="13">Alpha-IPM isomerase</fullName>
        <shortName evidence="13">IPMI</shortName>
    </alternativeName>
    <alternativeName>
        <fullName evidence="13">Isopropylmalate isomerase</fullName>
    </alternativeName>
</protein>
<reference evidence="16 19" key="2">
    <citation type="submission" date="2019-10" db="EMBL/GenBank/DDBJ databases">
        <title>Genome Sequencing and assembly of Lactobacillus fermentum I2, a lactic acid bacteria.</title>
        <authorList>
            <person name="Lopes L.S."/>
            <person name="Persinoti G.F."/>
            <person name="Riano-Pachon D.M."/>
            <person name="Labate C.A."/>
        </authorList>
    </citation>
    <scope>NUCLEOTIDE SEQUENCE [LARGE SCALE GENOMIC DNA]</scope>
    <source>
        <strain evidence="16 19">I2</strain>
    </source>
</reference>
<dbReference type="GO" id="GO:0009098">
    <property type="term" value="P:L-leucine biosynthetic process"/>
    <property type="evidence" value="ECO:0007669"/>
    <property type="project" value="UniProtKB-UniRule"/>
</dbReference>
<dbReference type="HAMAP" id="MF_01026">
    <property type="entry name" value="LeuC_type1"/>
    <property type="match status" value="1"/>
</dbReference>
<evidence type="ECO:0000256" key="6">
    <source>
        <dbReference type="ARBA" id="ARBA00022605"/>
    </source>
</evidence>
<dbReference type="InterPro" id="IPR004430">
    <property type="entry name" value="3-IsopropMal_deHydase_lsu"/>
</dbReference>
<comment type="similarity">
    <text evidence="13">Belongs to the aconitase/IPM isomerase family. LeuC type 1 subfamily.</text>
</comment>
<evidence type="ECO:0000256" key="8">
    <source>
        <dbReference type="ARBA" id="ARBA00023004"/>
    </source>
</evidence>
<feature type="binding site" evidence="13">
    <location>
        <position position="402"/>
    </location>
    <ligand>
        <name>[4Fe-4S] cluster</name>
        <dbReference type="ChEBI" id="CHEBI:49883"/>
    </ligand>
</feature>
<dbReference type="InterPro" id="IPR018136">
    <property type="entry name" value="Aconitase_4Fe-4S_BS"/>
</dbReference>
<dbReference type="InterPro" id="IPR015931">
    <property type="entry name" value="Acnase/IPM_dHydase_lsu_aba_1/3"/>
</dbReference>
<evidence type="ECO:0000256" key="13">
    <source>
        <dbReference type="HAMAP-Rule" id="MF_01026"/>
    </source>
</evidence>
<evidence type="ECO:0000256" key="12">
    <source>
        <dbReference type="ARBA" id="ARBA00023501"/>
    </source>
</evidence>
<dbReference type="Pfam" id="PF00330">
    <property type="entry name" value="Aconitase"/>
    <property type="match status" value="1"/>
</dbReference>
<dbReference type="PRINTS" id="PR00415">
    <property type="entry name" value="ACONITASE"/>
</dbReference>
<evidence type="ECO:0000256" key="2">
    <source>
        <dbReference type="ARBA" id="ARBA00002695"/>
    </source>
</evidence>
<dbReference type="Gene3D" id="3.30.499.10">
    <property type="entry name" value="Aconitase, domain 3"/>
    <property type="match status" value="2"/>
</dbReference>
<keyword evidence="10 13" id="KW-0456">Lyase</keyword>
<dbReference type="GO" id="GO:0051539">
    <property type="term" value="F:4 iron, 4 sulfur cluster binding"/>
    <property type="evidence" value="ECO:0007669"/>
    <property type="project" value="UniProtKB-KW"/>
</dbReference>
<evidence type="ECO:0000313" key="17">
    <source>
        <dbReference type="EMBL" id="WFR88302.1"/>
    </source>
</evidence>
<dbReference type="GO" id="GO:0003861">
    <property type="term" value="F:3-isopropylmalate dehydratase activity"/>
    <property type="evidence" value="ECO:0007669"/>
    <property type="project" value="UniProtKB-UniRule"/>
</dbReference>
<evidence type="ECO:0000256" key="9">
    <source>
        <dbReference type="ARBA" id="ARBA00023014"/>
    </source>
</evidence>
<comment type="cofactor">
    <cofactor evidence="13">
        <name>[4Fe-4S] cluster</name>
        <dbReference type="ChEBI" id="CHEBI:49883"/>
    </cofactor>
    <text evidence="13">Binds 1 [4Fe-4S] cluster per subunit.</text>
</comment>
<dbReference type="EMBL" id="WHJL01000103">
    <property type="protein sequence ID" value="MPQ35774.1"/>
    <property type="molecule type" value="Genomic_DNA"/>
</dbReference>
<dbReference type="UniPathway" id="UPA00048">
    <property type="reaction ID" value="UER00071"/>
</dbReference>
<dbReference type="NCBIfam" id="TIGR00170">
    <property type="entry name" value="leuC"/>
    <property type="match status" value="1"/>
</dbReference>
<evidence type="ECO:0000256" key="3">
    <source>
        <dbReference type="ARBA" id="ARBA00004729"/>
    </source>
</evidence>
<keyword evidence="4 13" id="KW-0432">Leucine biosynthesis</keyword>
<dbReference type="SUPFAM" id="SSF53732">
    <property type="entry name" value="Aconitase iron-sulfur domain"/>
    <property type="match status" value="1"/>
</dbReference>
<keyword evidence="11 13" id="KW-0100">Branched-chain amino acid biosynthesis</keyword>
<dbReference type="InterPro" id="IPR001030">
    <property type="entry name" value="Acoase/IPM_deHydtase_lsu_aba"/>
</dbReference>
<organism evidence="15 18">
    <name type="scientific">Limosilactobacillus fermentum</name>
    <name type="common">Lactobacillus fermentum</name>
    <dbReference type="NCBI Taxonomy" id="1613"/>
    <lineage>
        <taxon>Bacteria</taxon>
        <taxon>Bacillati</taxon>
        <taxon>Bacillota</taxon>
        <taxon>Bacilli</taxon>
        <taxon>Lactobacillales</taxon>
        <taxon>Lactobacillaceae</taxon>
        <taxon>Limosilactobacillus</taxon>
    </lineage>
</organism>
<dbReference type="OrthoDB" id="9802769at2"/>
<dbReference type="Proteomes" id="UP000466799">
    <property type="component" value="Unassembled WGS sequence"/>
</dbReference>
<dbReference type="Proteomes" id="UP000185427">
    <property type="component" value="Chromosome"/>
</dbReference>
<evidence type="ECO:0000259" key="14">
    <source>
        <dbReference type="Pfam" id="PF00330"/>
    </source>
</evidence>
<reference evidence="17" key="3">
    <citation type="submission" date="2023-04" db="EMBL/GenBank/DDBJ databases">
        <title>Genomic of Limosilactobacillus fermentum MSJK0025.</title>
        <authorList>
            <person name="Yang S."/>
        </authorList>
    </citation>
    <scope>NUCLEOTIDE SEQUENCE</scope>
    <source>
        <strain evidence="17">MSJK0025</strain>
    </source>
</reference>
<feature type="binding site" evidence="13">
    <location>
        <position position="342"/>
    </location>
    <ligand>
        <name>[4Fe-4S] cluster</name>
        <dbReference type="ChEBI" id="CHEBI:49883"/>
    </ligand>
</feature>
<evidence type="ECO:0000256" key="10">
    <source>
        <dbReference type="ARBA" id="ARBA00023239"/>
    </source>
</evidence>
<dbReference type="GO" id="GO:0003994">
    <property type="term" value="F:aconitate hydratase activity"/>
    <property type="evidence" value="ECO:0007669"/>
    <property type="project" value="UniProtKB-EC"/>
</dbReference>
<evidence type="ECO:0000256" key="5">
    <source>
        <dbReference type="ARBA" id="ARBA00022485"/>
    </source>
</evidence>
<evidence type="ECO:0000256" key="11">
    <source>
        <dbReference type="ARBA" id="ARBA00023304"/>
    </source>
</evidence>
<keyword evidence="7 13" id="KW-0479">Metal-binding</keyword>
<dbReference type="RefSeq" id="WP_003684814.1">
    <property type="nucleotide sequence ID" value="NZ_CALYNG010000007.1"/>
</dbReference>
<evidence type="ECO:0000313" key="19">
    <source>
        <dbReference type="Proteomes" id="UP000466799"/>
    </source>
</evidence>
<evidence type="ECO:0000256" key="7">
    <source>
        <dbReference type="ARBA" id="ARBA00022723"/>
    </source>
</evidence>
<gene>
    <name evidence="13 16" type="primary">leuC</name>
    <name evidence="15" type="ORF">BUW47_10385</name>
    <name evidence="16" type="ORF">GC247_07815</name>
    <name evidence="17" type="ORF">P8634_05515</name>
</gene>
<dbReference type="CDD" id="cd01583">
    <property type="entry name" value="IPMI"/>
    <property type="match status" value="1"/>
</dbReference>
<dbReference type="PROSITE" id="PS01244">
    <property type="entry name" value="ACONITASE_2"/>
    <property type="match status" value="1"/>
</dbReference>
<dbReference type="InterPro" id="IPR050067">
    <property type="entry name" value="IPM_dehydratase_rel_enz"/>
</dbReference>
<comment type="function">
    <text evidence="2 13">Catalyzes the isomerization between 2-isopropylmalate and 3-isopropylmalate, via the formation of 2-isopropylmaleate.</text>
</comment>
<dbReference type="Proteomes" id="UP001218104">
    <property type="component" value="Chromosome"/>
</dbReference>
<dbReference type="PANTHER" id="PTHR43822">
    <property type="entry name" value="HOMOACONITASE, MITOCHONDRIAL-RELATED"/>
    <property type="match status" value="1"/>
</dbReference>
<accession>A0A1L7GXG1</accession>
<evidence type="ECO:0000313" key="15">
    <source>
        <dbReference type="EMBL" id="APU46776.1"/>
    </source>
</evidence>
<keyword evidence="5 13" id="KW-0004">4Fe-4S</keyword>